<evidence type="ECO:0000259" key="2">
    <source>
        <dbReference type="PROSITE" id="PS50127"/>
    </source>
</evidence>
<dbReference type="EMBL" id="AYKW01000045">
    <property type="protein sequence ID" value="PIL25892.1"/>
    <property type="molecule type" value="Genomic_DNA"/>
</dbReference>
<reference evidence="3 4" key="1">
    <citation type="journal article" date="2015" name="Sci. Rep.">
        <title>Chromosome-level genome map provides insights into diverse defense mechanisms in the medicinal fungus Ganoderma sinense.</title>
        <authorList>
            <person name="Zhu Y."/>
            <person name="Xu J."/>
            <person name="Sun C."/>
            <person name="Zhou S."/>
            <person name="Xu H."/>
            <person name="Nelson D.R."/>
            <person name="Qian J."/>
            <person name="Song J."/>
            <person name="Luo H."/>
            <person name="Xiang L."/>
            <person name="Li Y."/>
            <person name="Xu Z."/>
            <person name="Ji A."/>
            <person name="Wang L."/>
            <person name="Lu S."/>
            <person name="Hayward A."/>
            <person name="Sun W."/>
            <person name="Li X."/>
            <person name="Schwartz D.C."/>
            <person name="Wang Y."/>
            <person name="Chen S."/>
        </authorList>
    </citation>
    <scope>NUCLEOTIDE SEQUENCE [LARGE SCALE GENOMIC DNA]</scope>
    <source>
        <strain evidence="3 4">ZZ0214-1</strain>
    </source>
</reference>
<dbReference type="STRING" id="1077348.A0A2G8RWK2"/>
<accession>A0A2G8RWK2</accession>
<dbReference type="OrthoDB" id="19692at2759"/>
<keyword evidence="4" id="KW-1185">Reference proteome</keyword>
<name>A0A2G8RWK2_9APHY</name>
<dbReference type="Proteomes" id="UP000230002">
    <property type="component" value="Unassembled WGS sequence"/>
</dbReference>
<feature type="domain" description="UBC core" evidence="2">
    <location>
        <begin position="9"/>
        <end position="129"/>
    </location>
</feature>
<organism evidence="3 4">
    <name type="scientific">Ganoderma sinense ZZ0214-1</name>
    <dbReference type="NCBI Taxonomy" id="1077348"/>
    <lineage>
        <taxon>Eukaryota</taxon>
        <taxon>Fungi</taxon>
        <taxon>Dikarya</taxon>
        <taxon>Basidiomycota</taxon>
        <taxon>Agaricomycotina</taxon>
        <taxon>Agaricomycetes</taxon>
        <taxon>Polyporales</taxon>
        <taxon>Polyporaceae</taxon>
        <taxon>Ganoderma</taxon>
    </lineage>
</organism>
<evidence type="ECO:0000313" key="3">
    <source>
        <dbReference type="EMBL" id="PIL25892.1"/>
    </source>
</evidence>
<dbReference type="PANTHER" id="PTHR24067">
    <property type="entry name" value="UBIQUITIN-CONJUGATING ENZYME E2"/>
    <property type="match status" value="1"/>
</dbReference>
<dbReference type="AlphaFoldDB" id="A0A2G8RWK2"/>
<sequence>MNSRGGSATALRRLMTEYKQLTSQGAPDGMFTAGPISESDFFTWEALIVGPKDTPFEGGVFPAILTFPSDYPLSPFKMKFDPPLFHPNSTSRQIQVLKCGMPALYKPCFCLKATTDRLAARRRVHPRAF</sequence>
<dbReference type="InterPro" id="IPR000608">
    <property type="entry name" value="UBC"/>
</dbReference>
<keyword evidence="1" id="KW-0833">Ubl conjugation pathway</keyword>
<dbReference type="Pfam" id="PF00179">
    <property type="entry name" value="UQ_con"/>
    <property type="match status" value="1"/>
</dbReference>
<evidence type="ECO:0000313" key="4">
    <source>
        <dbReference type="Proteomes" id="UP000230002"/>
    </source>
</evidence>
<dbReference type="SUPFAM" id="SSF54495">
    <property type="entry name" value="UBC-like"/>
    <property type="match status" value="1"/>
</dbReference>
<proteinExistence type="predicted"/>
<dbReference type="SMART" id="SM00212">
    <property type="entry name" value="UBCc"/>
    <property type="match status" value="1"/>
</dbReference>
<comment type="caution">
    <text evidence="3">The sequence shown here is derived from an EMBL/GenBank/DDBJ whole genome shotgun (WGS) entry which is preliminary data.</text>
</comment>
<dbReference type="InterPro" id="IPR050113">
    <property type="entry name" value="Ub_conjugating_enzyme"/>
</dbReference>
<evidence type="ECO:0000256" key="1">
    <source>
        <dbReference type="ARBA" id="ARBA00022786"/>
    </source>
</evidence>
<dbReference type="InterPro" id="IPR016135">
    <property type="entry name" value="UBQ-conjugating_enzyme/RWD"/>
</dbReference>
<protein>
    <submittedName>
        <fullName evidence="3">Transporter</fullName>
    </submittedName>
</protein>
<dbReference type="PROSITE" id="PS50127">
    <property type="entry name" value="UBC_2"/>
    <property type="match status" value="1"/>
</dbReference>
<gene>
    <name evidence="3" type="ORF">GSI_11645</name>
</gene>
<dbReference type="Gene3D" id="3.10.110.10">
    <property type="entry name" value="Ubiquitin Conjugating Enzyme"/>
    <property type="match status" value="1"/>
</dbReference>